<dbReference type="AlphaFoldDB" id="A0A0D6AZN1"/>
<protein>
    <recommendedName>
        <fullName evidence="2">SseB protein N-terminal domain-containing protein</fullName>
    </recommendedName>
</protein>
<evidence type="ECO:0000313" key="4">
    <source>
        <dbReference type="Proteomes" id="UP000064912"/>
    </source>
</evidence>
<gene>
    <name evidence="3" type="ORF">NHU_00939</name>
</gene>
<dbReference type="InterPro" id="IPR009839">
    <property type="entry name" value="SseB_N"/>
</dbReference>
<dbReference type="Pfam" id="PF07179">
    <property type="entry name" value="SseB"/>
    <property type="match status" value="1"/>
</dbReference>
<evidence type="ECO:0000256" key="1">
    <source>
        <dbReference type="SAM" id="MobiDB-lite"/>
    </source>
</evidence>
<sequence>MTAETPPAAPQPVSPLDRAHAAMTAAPEDPALRLVYYGRLAATELVLLLDREAEDDDLIAPSVFDLEEGRVVLAFADEGRLTDFTGAPSPYAAMPGRRLAEMLTAEGLGLGIDLGGETAELLPPEAVAWWAEMLAATPETLDLVPEALTPPGDLPAPLLTALDTCLAGMGGLAARAWLAGLRHPDGATSLLLAFLDPAEGAEPALARAVSEAVRFSGLETAALDLAFFPASGPMAAHLARLGLRIDLPAPEPMTETPLADPDAPPRLR</sequence>
<dbReference type="eggNOG" id="ENOG502Z7MU">
    <property type="taxonomic scope" value="Bacteria"/>
</dbReference>
<reference evidence="3 4" key="1">
    <citation type="submission" date="2015-02" db="EMBL/GenBank/DDBJ databases">
        <title>Genome sequene of Rhodovulum sulfidophilum DSM 2351.</title>
        <authorList>
            <person name="Nagao N."/>
        </authorList>
    </citation>
    <scope>NUCLEOTIDE SEQUENCE [LARGE SCALE GENOMIC DNA]</scope>
    <source>
        <strain evidence="3 4">DSM 2351</strain>
    </source>
</reference>
<dbReference type="EMBL" id="AP014800">
    <property type="protein sequence ID" value="BAQ68105.1"/>
    <property type="molecule type" value="Genomic_DNA"/>
</dbReference>
<dbReference type="PATRIC" id="fig|35806.4.peg.958"/>
<evidence type="ECO:0000313" key="3">
    <source>
        <dbReference type="EMBL" id="BAQ68105.1"/>
    </source>
</evidence>
<evidence type="ECO:0000259" key="2">
    <source>
        <dbReference type="Pfam" id="PF07179"/>
    </source>
</evidence>
<organism evidence="3 4">
    <name type="scientific">Rhodovulum sulfidophilum</name>
    <name type="common">Rhodobacter sulfidophilus</name>
    <dbReference type="NCBI Taxonomy" id="35806"/>
    <lineage>
        <taxon>Bacteria</taxon>
        <taxon>Pseudomonadati</taxon>
        <taxon>Pseudomonadota</taxon>
        <taxon>Alphaproteobacteria</taxon>
        <taxon>Rhodobacterales</taxon>
        <taxon>Paracoccaceae</taxon>
        <taxon>Rhodovulum</taxon>
    </lineage>
</organism>
<accession>A0A0D6AZN1</accession>
<dbReference type="Proteomes" id="UP000064912">
    <property type="component" value="Chromosome"/>
</dbReference>
<feature type="region of interest" description="Disordered" evidence="1">
    <location>
        <begin position="1"/>
        <end position="22"/>
    </location>
</feature>
<name>A0A0D6AZN1_RHOSU</name>
<feature type="domain" description="SseB protein N-terminal" evidence="2">
    <location>
        <begin position="21"/>
        <end position="129"/>
    </location>
</feature>
<dbReference type="KEGG" id="rsu:NHU_00939"/>
<proteinExistence type="predicted"/>